<evidence type="ECO:0000313" key="1">
    <source>
        <dbReference type="EMBL" id="GAA2215290.1"/>
    </source>
</evidence>
<gene>
    <name evidence="1" type="ORF">GCM10009850_107570</name>
</gene>
<organism evidence="1 2">
    <name type="scientific">Nonomuraea monospora</name>
    <dbReference type="NCBI Taxonomy" id="568818"/>
    <lineage>
        <taxon>Bacteria</taxon>
        <taxon>Bacillati</taxon>
        <taxon>Actinomycetota</taxon>
        <taxon>Actinomycetes</taxon>
        <taxon>Streptosporangiales</taxon>
        <taxon>Streptosporangiaceae</taxon>
        <taxon>Nonomuraea</taxon>
    </lineage>
</organism>
<keyword evidence="2" id="KW-1185">Reference proteome</keyword>
<protein>
    <submittedName>
        <fullName evidence="1">Uncharacterized protein</fullName>
    </submittedName>
</protein>
<dbReference type="Proteomes" id="UP001499843">
    <property type="component" value="Unassembled WGS sequence"/>
</dbReference>
<evidence type="ECO:0000313" key="2">
    <source>
        <dbReference type="Proteomes" id="UP001499843"/>
    </source>
</evidence>
<dbReference type="EMBL" id="BAAAQX010000049">
    <property type="protein sequence ID" value="GAA2215290.1"/>
    <property type="molecule type" value="Genomic_DNA"/>
</dbReference>
<comment type="caution">
    <text evidence="1">The sequence shown here is derived from an EMBL/GenBank/DDBJ whole genome shotgun (WGS) entry which is preliminary data.</text>
</comment>
<accession>A0ABP5PU96</accession>
<name>A0ABP5PU96_9ACTN</name>
<reference evidence="2" key="1">
    <citation type="journal article" date="2019" name="Int. J. Syst. Evol. Microbiol.">
        <title>The Global Catalogue of Microorganisms (GCM) 10K type strain sequencing project: providing services to taxonomists for standard genome sequencing and annotation.</title>
        <authorList>
            <consortium name="The Broad Institute Genomics Platform"/>
            <consortium name="The Broad Institute Genome Sequencing Center for Infectious Disease"/>
            <person name="Wu L."/>
            <person name="Ma J."/>
        </authorList>
    </citation>
    <scope>NUCLEOTIDE SEQUENCE [LARGE SCALE GENOMIC DNA]</scope>
    <source>
        <strain evidence="2">JCM 16114</strain>
    </source>
</reference>
<sequence>MRTSTPDPYADKQVEMTTAGKAYTGRGSRRRCAWRPCPNLLPPSAPRRRRFCGPACVAKAYRARKKLAADYEAVAALGRAWRGLAGTERPAVVVAQARCVQCGHVIPHGKRANARYCGRACKVEAARTRRAARERMNDVQAAH</sequence>
<proteinExistence type="predicted"/>